<feature type="domain" description="HTH tetR-type" evidence="5">
    <location>
        <begin position="17"/>
        <end position="78"/>
    </location>
</feature>
<dbReference type="PANTHER" id="PTHR30055">
    <property type="entry name" value="HTH-TYPE TRANSCRIPTIONAL REGULATOR RUTR"/>
    <property type="match status" value="1"/>
</dbReference>
<dbReference type="EMBL" id="CP114014">
    <property type="protein sequence ID" value="XAY04650.1"/>
    <property type="molecule type" value="Genomic_DNA"/>
</dbReference>
<dbReference type="Gene3D" id="1.10.10.60">
    <property type="entry name" value="Homeodomain-like"/>
    <property type="match status" value="1"/>
</dbReference>
<feature type="DNA-binding region" description="H-T-H motif" evidence="4">
    <location>
        <begin position="41"/>
        <end position="60"/>
    </location>
</feature>
<reference evidence="6" key="1">
    <citation type="submission" date="2022-12" db="EMBL/GenBank/DDBJ databases">
        <title>Paraconexibacter alkalitolerans sp. nov. and Baekduia alba sp. nov., isolated from soil and emended description of the genera Paraconexibacter (Chun et al., 2020) and Baekduia (An et al., 2020).</title>
        <authorList>
            <person name="Vieira S."/>
            <person name="Huber K.J."/>
            <person name="Geppert A."/>
            <person name="Wolf J."/>
            <person name="Neumann-Schaal M."/>
            <person name="Muesken M."/>
            <person name="Overmann J."/>
        </authorList>
    </citation>
    <scope>NUCLEOTIDE SEQUENCE</scope>
    <source>
        <strain evidence="6">AEG42_29</strain>
    </source>
</reference>
<dbReference type="AlphaFoldDB" id="A0AAU7ASI4"/>
<evidence type="ECO:0000256" key="4">
    <source>
        <dbReference type="PROSITE-ProRule" id="PRU00335"/>
    </source>
</evidence>
<dbReference type="InterPro" id="IPR049397">
    <property type="entry name" value="EthR_C"/>
</dbReference>
<protein>
    <recommendedName>
        <fullName evidence="5">HTH tetR-type domain-containing protein</fullName>
    </recommendedName>
</protein>
<dbReference type="Gene3D" id="1.10.357.10">
    <property type="entry name" value="Tetracycline Repressor, domain 2"/>
    <property type="match status" value="1"/>
</dbReference>
<dbReference type="KEGG" id="parq:DSM112329_01485"/>
<evidence type="ECO:0000256" key="3">
    <source>
        <dbReference type="ARBA" id="ARBA00023163"/>
    </source>
</evidence>
<name>A0AAU7ASI4_9ACTN</name>
<proteinExistence type="predicted"/>
<keyword evidence="1" id="KW-0805">Transcription regulation</keyword>
<dbReference type="RefSeq" id="WP_354701178.1">
    <property type="nucleotide sequence ID" value="NZ_CP114014.1"/>
</dbReference>
<dbReference type="SUPFAM" id="SSF46689">
    <property type="entry name" value="Homeodomain-like"/>
    <property type="match status" value="1"/>
</dbReference>
<dbReference type="Pfam" id="PF21313">
    <property type="entry name" value="EthR_C"/>
    <property type="match status" value="1"/>
</dbReference>
<organism evidence="6">
    <name type="scientific">Paraconexibacter sp. AEG42_29</name>
    <dbReference type="NCBI Taxonomy" id="2997339"/>
    <lineage>
        <taxon>Bacteria</taxon>
        <taxon>Bacillati</taxon>
        <taxon>Actinomycetota</taxon>
        <taxon>Thermoleophilia</taxon>
        <taxon>Solirubrobacterales</taxon>
        <taxon>Paraconexibacteraceae</taxon>
        <taxon>Paraconexibacter</taxon>
    </lineage>
</organism>
<accession>A0AAU7ASI4</accession>
<dbReference type="InterPro" id="IPR001647">
    <property type="entry name" value="HTH_TetR"/>
</dbReference>
<dbReference type="GO" id="GO:0000976">
    <property type="term" value="F:transcription cis-regulatory region binding"/>
    <property type="evidence" value="ECO:0007669"/>
    <property type="project" value="TreeGrafter"/>
</dbReference>
<dbReference type="SUPFAM" id="SSF48498">
    <property type="entry name" value="Tetracyclin repressor-like, C-terminal domain"/>
    <property type="match status" value="1"/>
</dbReference>
<dbReference type="PANTHER" id="PTHR30055:SF234">
    <property type="entry name" value="HTH-TYPE TRANSCRIPTIONAL REGULATOR BETI"/>
    <property type="match status" value="1"/>
</dbReference>
<evidence type="ECO:0000256" key="2">
    <source>
        <dbReference type="ARBA" id="ARBA00023125"/>
    </source>
</evidence>
<evidence type="ECO:0000313" key="6">
    <source>
        <dbReference type="EMBL" id="XAY04650.1"/>
    </source>
</evidence>
<dbReference type="GO" id="GO:0003700">
    <property type="term" value="F:DNA-binding transcription factor activity"/>
    <property type="evidence" value="ECO:0007669"/>
    <property type="project" value="TreeGrafter"/>
</dbReference>
<evidence type="ECO:0000256" key="1">
    <source>
        <dbReference type="ARBA" id="ARBA00023015"/>
    </source>
</evidence>
<keyword evidence="3" id="KW-0804">Transcription</keyword>
<keyword evidence="2 4" id="KW-0238">DNA-binding</keyword>
<gene>
    <name evidence="6" type="ORF">DSM112329_01485</name>
</gene>
<dbReference type="InterPro" id="IPR050109">
    <property type="entry name" value="HTH-type_TetR-like_transc_reg"/>
</dbReference>
<dbReference type="InterPro" id="IPR009057">
    <property type="entry name" value="Homeodomain-like_sf"/>
</dbReference>
<dbReference type="PROSITE" id="PS50977">
    <property type="entry name" value="HTH_TETR_2"/>
    <property type="match status" value="1"/>
</dbReference>
<evidence type="ECO:0000259" key="5">
    <source>
        <dbReference type="PROSITE" id="PS50977"/>
    </source>
</evidence>
<dbReference type="InterPro" id="IPR036271">
    <property type="entry name" value="Tet_transcr_reg_TetR-rel_C_sf"/>
</dbReference>
<sequence length="213" mass="23245">MRSFTRTANRAGGSRREEITAQLLDAVEALLGEGHAYSELSVERLATVAGLSRSSFYRYFADKGELLLALADDVVNGLNETGRRVWSLPPGSSREDLQDAIGALLAEGREHRMVFGAIVDAQSYDPAIREHYAAIVGEAISYVSSHIETGQREGWVRDGIEPEATAEWLCTMTERGMSAVVGAAPGNRIPALAHSLAEIIWRTLYDGVRDRTP</sequence>
<dbReference type="Pfam" id="PF00440">
    <property type="entry name" value="TetR_N"/>
    <property type="match status" value="1"/>
</dbReference>